<dbReference type="RefSeq" id="XP_018989482.1">
    <property type="nucleotide sequence ID" value="XM_019142911.1"/>
</dbReference>
<organism evidence="2 3">
    <name type="scientific">Cryptococcus amylolentus CBS 6039</name>
    <dbReference type="NCBI Taxonomy" id="1295533"/>
    <lineage>
        <taxon>Eukaryota</taxon>
        <taxon>Fungi</taxon>
        <taxon>Dikarya</taxon>
        <taxon>Basidiomycota</taxon>
        <taxon>Agaricomycotina</taxon>
        <taxon>Tremellomycetes</taxon>
        <taxon>Tremellales</taxon>
        <taxon>Cryptococcaceae</taxon>
        <taxon>Cryptococcus</taxon>
    </lineage>
</organism>
<name>A0A1E3HB59_9TREE</name>
<sequence length="237" mass="25381">MSIDSSSQLVLDDTSPYILYQGDGWSPQGYDVYISQYRNETFHGTVVDGDSATVYFFGTDIQLFGGKRPNHGYYSGQLDGGSKQYFNGTAQHPELYQQVLYEVHGLEDGQHEVVLSNEWMWDADSGGTYLDLDFIALNGSILSPDTITSSASATTSLQSSSSTVSGSETDPSATLPSSTAADSITISGSLSAIQLAATVPPSLAYVPYPSSLIEDECGADVDLIVEARKDRSTIVLP</sequence>
<feature type="compositionally biased region" description="Low complexity" evidence="1">
    <location>
        <begin position="155"/>
        <end position="172"/>
    </location>
</feature>
<dbReference type="Gene3D" id="2.60.120.260">
    <property type="entry name" value="Galactose-binding domain-like"/>
    <property type="match status" value="1"/>
</dbReference>
<proteinExistence type="predicted"/>
<gene>
    <name evidence="2" type="ORF">L202_08070</name>
</gene>
<evidence type="ECO:0000256" key="1">
    <source>
        <dbReference type="SAM" id="MobiDB-lite"/>
    </source>
</evidence>
<dbReference type="GeneID" id="30159379"/>
<dbReference type="STRING" id="1295533.A0A1E3HB59"/>
<reference evidence="2 3" key="1">
    <citation type="submission" date="2016-06" db="EMBL/GenBank/DDBJ databases">
        <title>Evolution of pathogenesis and genome organization in the Tremellales.</title>
        <authorList>
            <person name="Cuomo C."/>
            <person name="Litvintseva A."/>
            <person name="Heitman J."/>
            <person name="Chen Y."/>
            <person name="Sun S."/>
            <person name="Springer D."/>
            <person name="Dromer F."/>
            <person name="Young S."/>
            <person name="Zeng Q."/>
            <person name="Chapman S."/>
            <person name="Gujja S."/>
            <person name="Saif S."/>
            <person name="Birren B."/>
        </authorList>
    </citation>
    <scope>NUCLEOTIDE SEQUENCE [LARGE SCALE GENOMIC DNA]</scope>
    <source>
        <strain evidence="2 3">CBS 6039</strain>
    </source>
</reference>
<comment type="caution">
    <text evidence="2">The sequence shown here is derived from an EMBL/GenBank/DDBJ whole genome shotgun (WGS) entry which is preliminary data.</text>
</comment>
<accession>A0A1E3HB59</accession>
<evidence type="ECO:0000313" key="2">
    <source>
        <dbReference type="EMBL" id="ODN73570.1"/>
    </source>
</evidence>
<keyword evidence="3" id="KW-1185">Reference proteome</keyword>
<evidence type="ECO:0000313" key="3">
    <source>
        <dbReference type="Proteomes" id="UP000094065"/>
    </source>
</evidence>
<dbReference type="EMBL" id="AWGJ01000013">
    <property type="protein sequence ID" value="ODN73570.1"/>
    <property type="molecule type" value="Genomic_DNA"/>
</dbReference>
<dbReference type="AlphaFoldDB" id="A0A1E3HB59"/>
<dbReference type="OrthoDB" id="2576082at2759"/>
<dbReference type="Proteomes" id="UP000094065">
    <property type="component" value="Unassembled WGS sequence"/>
</dbReference>
<feature type="region of interest" description="Disordered" evidence="1">
    <location>
        <begin position="155"/>
        <end position="178"/>
    </location>
</feature>
<protein>
    <submittedName>
        <fullName evidence="2">Uncharacterized protein</fullName>
    </submittedName>
</protein>